<feature type="domain" description="N-acetyltransferase" evidence="1">
    <location>
        <begin position="123"/>
        <end position="260"/>
    </location>
</feature>
<comment type="caution">
    <text evidence="2">The sequence shown here is derived from an EMBL/GenBank/DDBJ whole genome shotgun (WGS) entry which is preliminary data.</text>
</comment>
<dbReference type="EMBL" id="MRVI01000001">
    <property type="protein sequence ID" value="OOC61642.1"/>
    <property type="molecule type" value="Genomic_DNA"/>
</dbReference>
<dbReference type="InterPro" id="IPR000182">
    <property type="entry name" value="GNAT_dom"/>
</dbReference>
<dbReference type="Gene3D" id="3.40.630.30">
    <property type="match status" value="1"/>
</dbReference>
<dbReference type="Pfam" id="PF13673">
    <property type="entry name" value="Acetyltransf_10"/>
    <property type="match status" value="1"/>
</dbReference>
<dbReference type="PANTHER" id="PTHR42791">
    <property type="entry name" value="GNAT FAMILY ACETYLTRANSFERASE"/>
    <property type="match status" value="1"/>
</dbReference>
<dbReference type="PROSITE" id="PS51186">
    <property type="entry name" value="GNAT"/>
    <property type="match status" value="1"/>
</dbReference>
<evidence type="ECO:0000259" key="1">
    <source>
        <dbReference type="PROSITE" id="PS51186"/>
    </source>
</evidence>
<dbReference type="RefSeq" id="WP_077566447.1">
    <property type="nucleotide sequence ID" value="NZ_MRVI01000001.1"/>
</dbReference>
<evidence type="ECO:0000313" key="3">
    <source>
        <dbReference type="Proteomes" id="UP000189059"/>
    </source>
</evidence>
<name>A0ABX3JVF0_9BACL</name>
<sequence>MLSNQQLVIANFEDKLKKFTRAVHGDFTVEDDFVIANTNFPTDTFNVLLPKSPTVQNSFELRHGISHFFIKNKFPFSTWIDARYLNDDWKKLMQEYGLKEAERNVMMKLDHTLHVEPRSSYGLKISHVEAQEELVKYEEVFMSLFQGTPEKEALQSYFNAFFSPADLGSSVRMFIGCIGEVAVTAGLLIESKNSYGIYDVMTKEAFRGSGYGSEMFHFLLNQTMDKQKPVVLQASEDGKNLYKRFGFIEVGEMVVFEKKY</sequence>
<dbReference type="InterPro" id="IPR052523">
    <property type="entry name" value="Trichothecene_AcTrans"/>
</dbReference>
<dbReference type="InterPro" id="IPR016181">
    <property type="entry name" value="Acyl_CoA_acyltransferase"/>
</dbReference>
<reference evidence="2 3" key="1">
    <citation type="submission" date="2016-12" db="EMBL/GenBank/DDBJ databases">
        <title>Genome sequencing and description of Paenibacillus sp. nov. from high altitude lake in the Indian Trans- Himalayas.</title>
        <authorList>
            <person name="Kiran S."/>
            <person name="Swarnkar M.K."/>
            <person name="Rana A."/>
            <person name="Tewari R."/>
            <person name="Gulati A."/>
        </authorList>
    </citation>
    <scope>NUCLEOTIDE SEQUENCE [LARGE SCALE GENOMIC DNA]</scope>
    <source>
        <strain evidence="2 3">IHBB 9951</strain>
    </source>
</reference>
<dbReference type="Proteomes" id="UP000189059">
    <property type="component" value="Unassembled WGS sequence"/>
</dbReference>
<dbReference type="SUPFAM" id="SSF55729">
    <property type="entry name" value="Acyl-CoA N-acyltransferases (Nat)"/>
    <property type="match status" value="1"/>
</dbReference>
<accession>A0ABX3JVF0</accession>
<keyword evidence="3" id="KW-1185">Reference proteome</keyword>
<dbReference type="PANTHER" id="PTHR42791:SF1">
    <property type="entry name" value="N-ACETYLTRANSFERASE DOMAIN-CONTAINING PROTEIN"/>
    <property type="match status" value="1"/>
</dbReference>
<organism evidence="2 3">
    <name type="scientific">Paenibacillus ihbetae</name>
    <dbReference type="NCBI Taxonomy" id="1870820"/>
    <lineage>
        <taxon>Bacteria</taxon>
        <taxon>Bacillati</taxon>
        <taxon>Bacillota</taxon>
        <taxon>Bacilli</taxon>
        <taxon>Bacillales</taxon>
        <taxon>Paenibacillaceae</taxon>
        <taxon>Paenibacillus</taxon>
    </lineage>
</organism>
<evidence type="ECO:0000313" key="2">
    <source>
        <dbReference type="EMBL" id="OOC61642.1"/>
    </source>
</evidence>
<proteinExistence type="predicted"/>
<protein>
    <submittedName>
        <fullName evidence="2">GNAT family N-acetyltransferase</fullName>
    </submittedName>
</protein>
<gene>
    <name evidence="2" type="ORF">BBD40_07075</name>
</gene>